<organism evidence="1 2">
    <name type="scientific">Steinernema glaseri</name>
    <dbReference type="NCBI Taxonomy" id="37863"/>
    <lineage>
        <taxon>Eukaryota</taxon>
        <taxon>Metazoa</taxon>
        <taxon>Ecdysozoa</taxon>
        <taxon>Nematoda</taxon>
        <taxon>Chromadorea</taxon>
        <taxon>Rhabditida</taxon>
        <taxon>Tylenchina</taxon>
        <taxon>Panagrolaimomorpha</taxon>
        <taxon>Strongyloidoidea</taxon>
        <taxon>Steinernematidae</taxon>
        <taxon>Steinernema</taxon>
    </lineage>
</organism>
<proteinExistence type="predicted"/>
<evidence type="ECO:0000313" key="2">
    <source>
        <dbReference type="WBParaSite" id="L893_g4932.t1"/>
    </source>
</evidence>
<dbReference type="Proteomes" id="UP000095287">
    <property type="component" value="Unplaced"/>
</dbReference>
<keyword evidence="1" id="KW-1185">Reference proteome</keyword>
<dbReference type="AlphaFoldDB" id="A0A1I8ADX0"/>
<evidence type="ECO:0000313" key="1">
    <source>
        <dbReference type="Proteomes" id="UP000095287"/>
    </source>
</evidence>
<sequence>MDTKDVKKENENSVACSRVAAKFRKHYNCRARNQNEDVMEDPGQVLPEDQEVCQKTGPTCTLVREVAKLPGGSTKFPLSRLLVLTTCVLPHSPRLSSKKFHIQFFSFVLLPEADRLGEHELWPSSAKQRSVSILIPTVLSLPYYLPYKSAIRIES</sequence>
<reference evidence="2" key="1">
    <citation type="submission" date="2016-11" db="UniProtKB">
        <authorList>
            <consortium name="WormBaseParasite"/>
        </authorList>
    </citation>
    <scope>IDENTIFICATION</scope>
</reference>
<protein>
    <submittedName>
        <fullName evidence="2">Actin-binding transcription modulator</fullName>
    </submittedName>
</protein>
<name>A0A1I8ADX0_9BILA</name>
<dbReference type="WBParaSite" id="L893_g4932.t1">
    <property type="protein sequence ID" value="L893_g4932.t1"/>
    <property type="gene ID" value="L893_g4932"/>
</dbReference>
<accession>A0A1I8ADX0</accession>